<evidence type="ECO:0000313" key="4">
    <source>
        <dbReference type="Proteomes" id="UP000631791"/>
    </source>
</evidence>
<dbReference type="RefSeq" id="WP_196919444.1">
    <property type="nucleotide sequence ID" value="NZ_JADOTY010000001.1"/>
</dbReference>
<dbReference type="Pfam" id="PF12802">
    <property type="entry name" value="MarR_2"/>
    <property type="match status" value="1"/>
</dbReference>
<accession>A0ABS0JV55</accession>
<organism evidence="3 4">
    <name type="scientific">Micromonospora vinacea</name>
    <dbReference type="NCBI Taxonomy" id="709878"/>
    <lineage>
        <taxon>Bacteria</taxon>
        <taxon>Bacillati</taxon>
        <taxon>Actinomycetota</taxon>
        <taxon>Actinomycetes</taxon>
        <taxon>Micromonosporales</taxon>
        <taxon>Micromonosporaceae</taxon>
        <taxon>Micromonospora</taxon>
    </lineage>
</organism>
<dbReference type="InterPro" id="IPR036390">
    <property type="entry name" value="WH_DNA-bd_sf"/>
</dbReference>
<gene>
    <name evidence="3" type="ORF">IW249_000659</name>
</gene>
<dbReference type="SUPFAM" id="SSF46785">
    <property type="entry name" value="Winged helix' DNA-binding domain"/>
    <property type="match status" value="1"/>
</dbReference>
<dbReference type="PANTHER" id="PTHR33164:SF103">
    <property type="entry name" value="REGULATORY PROTEIN MARR"/>
    <property type="match status" value="1"/>
</dbReference>
<feature type="domain" description="HTH marR-type" evidence="2">
    <location>
        <begin position="1"/>
        <end position="132"/>
    </location>
</feature>
<keyword evidence="4" id="KW-1185">Reference proteome</keyword>
<dbReference type="EMBL" id="JADOTY010000001">
    <property type="protein sequence ID" value="MBG6100245.1"/>
    <property type="molecule type" value="Genomic_DNA"/>
</dbReference>
<protein>
    <submittedName>
        <fullName evidence="3">DNA-binding MarR family transcriptional regulator</fullName>
    </submittedName>
</protein>
<dbReference type="Proteomes" id="UP000631791">
    <property type="component" value="Unassembled WGS sequence"/>
</dbReference>
<name>A0ABS0JV55_9ACTN</name>
<keyword evidence="3" id="KW-0238">DNA-binding</keyword>
<evidence type="ECO:0000259" key="2">
    <source>
        <dbReference type="PROSITE" id="PS50995"/>
    </source>
</evidence>
<comment type="caution">
    <text evidence="3">The sequence shown here is derived from an EMBL/GenBank/DDBJ whole genome shotgun (WGS) entry which is preliminary data.</text>
</comment>
<sequence length="208" mass="22523">MAAALDAAAAALLGIWESAREGTANRVSGAQLRAVMVVEQHDGINLRRLATQLDMLLSSASRLCDRLVAAGMLEREPGRFDRREISLHLTPEARRLVAELRADRQGQLAAVLAGMSWEGRDALLRGMREFDETARRQQAQNAPPPDEPTGQGDWPNDPDRPGGRSGNWPVESARQTQAGWTGSSGGPERSLGSTRDWPADDPPVARTA</sequence>
<feature type="region of interest" description="Disordered" evidence="1">
    <location>
        <begin position="132"/>
        <end position="208"/>
    </location>
</feature>
<dbReference type="InterPro" id="IPR000835">
    <property type="entry name" value="HTH_MarR-typ"/>
</dbReference>
<dbReference type="GO" id="GO:0003677">
    <property type="term" value="F:DNA binding"/>
    <property type="evidence" value="ECO:0007669"/>
    <property type="project" value="UniProtKB-KW"/>
</dbReference>
<dbReference type="SMART" id="SM00347">
    <property type="entry name" value="HTH_MARR"/>
    <property type="match status" value="1"/>
</dbReference>
<dbReference type="PANTHER" id="PTHR33164">
    <property type="entry name" value="TRANSCRIPTIONAL REGULATOR, MARR FAMILY"/>
    <property type="match status" value="1"/>
</dbReference>
<proteinExistence type="predicted"/>
<evidence type="ECO:0000256" key="1">
    <source>
        <dbReference type="SAM" id="MobiDB-lite"/>
    </source>
</evidence>
<dbReference type="InterPro" id="IPR036388">
    <property type="entry name" value="WH-like_DNA-bd_sf"/>
</dbReference>
<evidence type="ECO:0000313" key="3">
    <source>
        <dbReference type="EMBL" id="MBG6100245.1"/>
    </source>
</evidence>
<reference evidence="3 4" key="1">
    <citation type="submission" date="2020-11" db="EMBL/GenBank/DDBJ databases">
        <title>Sequencing the genomes of 1000 actinobacteria strains.</title>
        <authorList>
            <person name="Klenk H.-P."/>
        </authorList>
    </citation>
    <scope>NUCLEOTIDE SEQUENCE [LARGE SCALE GENOMIC DNA]</scope>
    <source>
        <strain evidence="3 4">DSM 101695</strain>
    </source>
</reference>
<dbReference type="PROSITE" id="PS50995">
    <property type="entry name" value="HTH_MARR_2"/>
    <property type="match status" value="1"/>
</dbReference>
<dbReference type="Gene3D" id="1.10.10.10">
    <property type="entry name" value="Winged helix-like DNA-binding domain superfamily/Winged helix DNA-binding domain"/>
    <property type="match status" value="1"/>
</dbReference>
<dbReference type="InterPro" id="IPR039422">
    <property type="entry name" value="MarR/SlyA-like"/>
</dbReference>